<feature type="domain" description="Tim44-like" evidence="9">
    <location>
        <begin position="100"/>
        <end position="254"/>
    </location>
</feature>
<evidence type="ECO:0000256" key="3">
    <source>
        <dbReference type="ARBA" id="ARBA00022980"/>
    </source>
</evidence>
<evidence type="ECO:0000256" key="4">
    <source>
        <dbReference type="ARBA" id="ARBA00023128"/>
    </source>
</evidence>
<proteinExistence type="inferred from homology"/>
<dbReference type="SMART" id="SM00978">
    <property type="entry name" value="Tim44"/>
    <property type="match status" value="1"/>
</dbReference>
<sequence>MQSLPRLAVLQLHLSFPTSAHLRTRIPLVLLYNNYGPSLFAPHPSFPSAPLQFSRSYVVHGPVRAVIASEPIIFEPTPPKLSLASPSSVWAWIKRQARSVWSLREVRKAVPGFTNAQFLVEAESLYVKMNEAFASASLAVLHPIVTDGLLSQLSAEMKRRAPGSRMEWRDGGNWTRSRIEGAAVAQGIGGEKIAQITVRIRRRQTLLVRRSATNASTPDTRSADMDELVVFERRLNGTEGSLGTGGWRVAGKIESDQSK</sequence>
<gene>
    <name evidence="10" type="ORF">M427DRAFT_52520</name>
</gene>
<keyword evidence="4" id="KW-0496">Mitochondrion</keyword>
<comment type="similarity">
    <text evidence="6">Belongs to the mitochondrion-specific ribosomal protein mL45 family.</text>
</comment>
<dbReference type="GO" id="GO:1990904">
    <property type="term" value="C:ribonucleoprotein complex"/>
    <property type="evidence" value="ECO:0007669"/>
    <property type="project" value="UniProtKB-KW"/>
</dbReference>
<evidence type="ECO:0000256" key="5">
    <source>
        <dbReference type="ARBA" id="ARBA00023274"/>
    </source>
</evidence>
<keyword evidence="3" id="KW-0689">Ribosomal protein</keyword>
<evidence type="ECO:0000256" key="7">
    <source>
        <dbReference type="ARBA" id="ARBA00039448"/>
    </source>
</evidence>
<dbReference type="InterPro" id="IPR032710">
    <property type="entry name" value="NTF2-like_dom_sf"/>
</dbReference>
<dbReference type="InterPro" id="IPR051975">
    <property type="entry name" value="mtLSU_mL45"/>
</dbReference>
<dbReference type="InterPro" id="IPR007379">
    <property type="entry name" value="Tim44-like_dom"/>
</dbReference>
<dbReference type="GO" id="GO:0005739">
    <property type="term" value="C:mitochondrion"/>
    <property type="evidence" value="ECO:0007669"/>
    <property type="project" value="UniProtKB-SubCell"/>
</dbReference>
<dbReference type="PANTHER" id="PTHR28554">
    <property type="entry name" value="39S RIBOSOMAL PROTEIN L45, MITOCHONDRIAL"/>
    <property type="match status" value="1"/>
</dbReference>
<evidence type="ECO:0000256" key="2">
    <source>
        <dbReference type="ARBA" id="ARBA00022946"/>
    </source>
</evidence>
<evidence type="ECO:0000256" key="1">
    <source>
        <dbReference type="ARBA" id="ARBA00004173"/>
    </source>
</evidence>
<dbReference type="SUPFAM" id="SSF54427">
    <property type="entry name" value="NTF2-like"/>
    <property type="match status" value="1"/>
</dbReference>
<evidence type="ECO:0000313" key="10">
    <source>
        <dbReference type="EMBL" id="KXS20293.1"/>
    </source>
</evidence>
<evidence type="ECO:0000313" key="11">
    <source>
        <dbReference type="Proteomes" id="UP000070544"/>
    </source>
</evidence>
<dbReference type="Proteomes" id="UP000070544">
    <property type="component" value="Unassembled WGS sequence"/>
</dbReference>
<evidence type="ECO:0000256" key="6">
    <source>
        <dbReference type="ARBA" id="ARBA00038073"/>
    </source>
</evidence>
<organism evidence="10 11">
    <name type="scientific">Gonapodya prolifera (strain JEL478)</name>
    <name type="common">Monoblepharis prolifera</name>
    <dbReference type="NCBI Taxonomy" id="1344416"/>
    <lineage>
        <taxon>Eukaryota</taxon>
        <taxon>Fungi</taxon>
        <taxon>Fungi incertae sedis</taxon>
        <taxon>Chytridiomycota</taxon>
        <taxon>Chytridiomycota incertae sedis</taxon>
        <taxon>Monoblepharidomycetes</taxon>
        <taxon>Monoblepharidales</taxon>
        <taxon>Gonapodyaceae</taxon>
        <taxon>Gonapodya</taxon>
    </lineage>
</organism>
<dbReference type="Pfam" id="PF04280">
    <property type="entry name" value="Tim44"/>
    <property type="match status" value="1"/>
</dbReference>
<evidence type="ECO:0000256" key="8">
    <source>
        <dbReference type="ARBA" id="ARBA00043031"/>
    </source>
</evidence>
<dbReference type="GO" id="GO:0005840">
    <property type="term" value="C:ribosome"/>
    <property type="evidence" value="ECO:0007669"/>
    <property type="project" value="UniProtKB-KW"/>
</dbReference>
<dbReference type="STRING" id="1344416.A0A139AUP1"/>
<protein>
    <recommendedName>
        <fullName evidence="7">Large ribosomal subunit protein mL45</fullName>
    </recommendedName>
    <alternativeName>
        <fullName evidence="8">39S ribosomal protein L45, mitochondrial</fullName>
    </alternativeName>
</protein>
<reference evidence="10 11" key="1">
    <citation type="journal article" date="2015" name="Genome Biol. Evol.">
        <title>Phylogenomic analyses indicate that early fungi evolved digesting cell walls of algal ancestors of land plants.</title>
        <authorList>
            <person name="Chang Y."/>
            <person name="Wang S."/>
            <person name="Sekimoto S."/>
            <person name="Aerts A.L."/>
            <person name="Choi C."/>
            <person name="Clum A."/>
            <person name="LaButti K.M."/>
            <person name="Lindquist E.A."/>
            <person name="Yee Ngan C."/>
            <person name="Ohm R.A."/>
            <person name="Salamov A.A."/>
            <person name="Grigoriev I.V."/>
            <person name="Spatafora J.W."/>
            <person name="Berbee M.L."/>
        </authorList>
    </citation>
    <scope>NUCLEOTIDE SEQUENCE [LARGE SCALE GENOMIC DNA]</scope>
    <source>
        <strain evidence="10 11">JEL478</strain>
    </source>
</reference>
<accession>A0A139AUP1</accession>
<dbReference type="AlphaFoldDB" id="A0A139AUP1"/>
<dbReference type="OrthoDB" id="19619at2759"/>
<keyword evidence="11" id="KW-1185">Reference proteome</keyword>
<keyword evidence="5" id="KW-0687">Ribonucleoprotein</keyword>
<keyword evidence="2" id="KW-0809">Transit peptide</keyword>
<name>A0A139AUP1_GONPJ</name>
<dbReference type="EMBL" id="KQ965736">
    <property type="protein sequence ID" value="KXS20293.1"/>
    <property type="molecule type" value="Genomic_DNA"/>
</dbReference>
<evidence type="ECO:0000259" key="9">
    <source>
        <dbReference type="SMART" id="SM00978"/>
    </source>
</evidence>
<dbReference type="PANTHER" id="PTHR28554:SF1">
    <property type="entry name" value="LARGE RIBOSOMAL SUBUNIT PROTEIN ML45"/>
    <property type="match status" value="1"/>
</dbReference>
<dbReference type="Gene3D" id="3.10.450.240">
    <property type="match status" value="1"/>
</dbReference>
<comment type="subcellular location">
    <subcellularLocation>
        <location evidence="1">Mitochondrion</location>
    </subcellularLocation>
</comment>